<dbReference type="EMBL" id="CP032819">
    <property type="protein sequence ID" value="AZS29996.1"/>
    <property type="molecule type" value="Genomic_DNA"/>
</dbReference>
<keyword evidence="1" id="KW-0472">Membrane</keyword>
<feature type="transmembrane region" description="Helical" evidence="1">
    <location>
        <begin position="7"/>
        <end position="27"/>
    </location>
</feature>
<keyword evidence="1" id="KW-1133">Transmembrane helix</keyword>
<evidence type="ECO:0000256" key="1">
    <source>
        <dbReference type="SAM" id="Phobius"/>
    </source>
</evidence>
<gene>
    <name evidence="2" type="ORF">D8S85_10865</name>
</gene>
<keyword evidence="2" id="KW-0808">Transferase</keyword>
<dbReference type="GO" id="GO:0016301">
    <property type="term" value="F:kinase activity"/>
    <property type="evidence" value="ECO:0007669"/>
    <property type="project" value="UniProtKB-KW"/>
</dbReference>
<dbReference type="AlphaFoldDB" id="A0A3S9VTV6"/>
<name>A0A3S9VTV6_9BACT</name>
<sequence>MRTFKGFILKCVLFLVPFFVLAGFYFYDDPFKVVREYKKYDNDPIFLNEDYIGWKTYKNYRDSLHFDSFILGNSCTMAFLTSDWEKYLNGGRAIRLYGTAQRLAAVHRKVMALDKEEKHIANVLLVVDATLLREYQLSTGYMHLLPPEICGMNKFKFQSQFAQQFFNPKFMIPYMDYRIYHQYRPYMMGIVNPDKNTRNTITNDLWNPREKEIAELGDSYWEKYKKGFRPRSGQDQTYPPVLMKPQIKLLSEIAKVFQSHHTNCKIIINPEYKQIRMNPADVKQLKEIFGAENVYDFSGINQYTNEIRNYYEGSHYRPCLGRQLLDSVYATHEPGR</sequence>
<accession>A0A3S9VTV6</accession>
<evidence type="ECO:0000313" key="2">
    <source>
        <dbReference type="EMBL" id="AZS29996.1"/>
    </source>
</evidence>
<proteinExistence type="predicted"/>
<reference evidence="2 3" key="1">
    <citation type="submission" date="2018-10" db="EMBL/GenBank/DDBJ databases">
        <title>Butyricimonas faecalis sp. nov., isolated from human faeces and emended description of the genus Butyricimonas.</title>
        <authorList>
            <person name="Le Roy T."/>
            <person name="Van der Smissen P."/>
            <person name="Paquot A."/>
            <person name="Delzenne N."/>
            <person name="Muccioli G."/>
            <person name="Collet J.-F."/>
            <person name="Cani P.D."/>
        </authorList>
    </citation>
    <scope>NUCLEOTIDE SEQUENCE [LARGE SCALE GENOMIC DNA]</scope>
    <source>
        <strain evidence="2 3">H184</strain>
    </source>
</reference>
<keyword evidence="3" id="KW-1185">Reference proteome</keyword>
<organism evidence="2 3">
    <name type="scientific">Butyricimonas faecalis</name>
    <dbReference type="NCBI Taxonomy" id="2093856"/>
    <lineage>
        <taxon>Bacteria</taxon>
        <taxon>Pseudomonadati</taxon>
        <taxon>Bacteroidota</taxon>
        <taxon>Bacteroidia</taxon>
        <taxon>Bacteroidales</taxon>
        <taxon>Odoribacteraceae</taxon>
        <taxon>Butyricimonas</taxon>
    </lineage>
</organism>
<keyword evidence="2" id="KW-0418">Kinase</keyword>
<dbReference type="Proteomes" id="UP000270673">
    <property type="component" value="Chromosome"/>
</dbReference>
<evidence type="ECO:0000313" key="3">
    <source>
        <dbReference type="Proteomes" id="UP000270673"/>
    </source>
</evidence>
<protein>
    <submittedName>
        <fullName evidence="2">Histidine kinase</fullName>
    </submittedName>
</protein>
<keyword evidence="1" id="KW-0812">Transmembrane</keyword>
<dbReference type="RefSeq" id="WP_106480716.1">
    <property type="nucleotide sequence ID" value="NZ_CP032819.1"/>
</dbReference>
<dbReference type="KEGG" id="buy:D8S85_10865"/>
<dbReference type="OrthoDB" id="1339610at2"/>